<dbReference type="EMBL" id="MK500375">
    <property type="protein sequence ID" value="QBK88106.1"/>
    <property type="molecule type" value="Genomic_DNA"/>
</dbReference>
<sequence length="61" mass="7126">MSRRELLNKLTIPQLRQLSTDRGIPQKSKQTKIGFGSVIMSFLTKEQIVREVEERLGRKKQ</sequence>
<evidence type="ECO:0000313" key="1">
    <source>
        <dbReference type="EMBL" id="QBK88106.1"/>
    </source>
</evidence>
<protein>
    <submittedName>
        <fullName evidence="1">Uncharacterized protein</fullName>
    </submittedName>
</protein>
<proteinExistence type="predicted"/>
<reference evidence="1" key="1">
    <citation type="journal article" date="2019" name="MBio">
        <title>Virus Genomes from Deep Sea Sediments Expand the Ocean Megavirome and Support Independent Origins of Viral Gigantism.</title>
        <authorList>
            <person name="Backstrom D."/>
            <person name="Yutin N."/>
            <person name="Jorgensen S.L."/>
            <person name="Dharamshi J."/>
            <person name="Homa F."/>
            <person name="Zaremba-Niedwiedzka K."/>
            <person name="Spang A."/>
            <person name="Wolf Y.I."/>
            <person name="Koonin E.V."/>
            <person name="Ettema T.J."/>
        </authorList>
    </citation>
    <scope>NUCLEOTIDE SEQUENCE</scope>
</reference>
<accession>A0A481Z0A1</accession>
<name>A0A481Z0A1_9VIRU</name>
<organism evidence="1">
    <name type="scientific">Marseillevirus LCMAC202</name>
    <dbReference type="NCBI Taxonomy" id="2506606"/>
    <lineage>
        <taxon>Viruses</taxon>
        <taxon>Varidnaviria</taxon>
        <taxon>Bamfordvirae</taxon>
        <taxon>Nucleocytoviricota</taxon>
        <taxon>Megaviricetes</taxon>
        <taxon>Pimascovirales</taxon>
        <taxon>Pimascovirales incertae sedis</taxon>
        <taxon>Marseilleviridae</taxon>
    </lineage>
</organism>
<gene>
    <name evidence="1" type="ORF">LCMAC202_04680</name>
</gene>